<protein>
    <submittedName>
        <fullName evidence="1">Uncharacterized protein</fullName>
    </submittedName>
</protein>
<dbReference type="RefSeq" id="WP_258543658.1">
    <property type="nucleotide sequence ID" value="NZ_OU015584.1"/>
</dbReference>
<sequence>MTTDPNNLPQHTQKLLTYATPQQLRKSVHRALFAYLMEQDQTGIDKDYKEIVENLYFLLDFLERLESETTKT</sequence>
<keyword evidence="2" id="KW-1185">Reference proteome</keyword>
<gene>
    <name evidence="1" type="ORF">CRYO30217_03486</name>
</gene>
<reference evidence="1" key="1">
    <citation type="submission" date="2021-04" db="EMBL/GenBank/DDBJ databases">
        <authorList>
            <person name="Rodrigo-Torres L."/>
            <person name="Arahal R. D."/>
            <person name="Lucena T."/>
        </authorList>
    </citation>
    <scope>NUCLEOTIDE SEQUENCE</scope>
    <source>
        <strain evidence="1">AS29M-1</strain>
    </source>
</reference>
<accession>A0A916JQB6</accession>
<organism evidence="1 2">
    <name type="scientific">Parvicella tangerina</name>
    <dbReference type="NCBI Taxonomy" id="2829795"/>
    <lineage>
        <taxon>Bacteria</taxon>
        <taxon>Pseudomonadati</taxon>
        <taxon>Bacteroidota</taxon>
        <taxon>Flavobacteriia</taxon>
        <taxon>Flavobacteriales</taxon>
        <taxon>Parvicellaceae</taxon>
        <taxon>Parvicella</taxon>
    </lineage>
</organism>
<evidence type="ECO:0000313" key="1">
    <source>
        <dbReference type="EMBL" id="CAG5087452.1"/>
    </source>
</evidence>
<dbReference type="Proteomes" id="UP000683507">
    <property type="component" value="Chromosome"/>
</dbReference>
<dbReference type="KEGG" id="ptan:CRYO30217_03486"/>
<dbReference type="EMBL" id="OU015584">
    <property type="protein sequence ID" value="CAG5087452.1"/>
    <property type="molecule type" value="Genomic_DNA"/>
</dbReference>
<proteinExistence type="predicted"/>
<name>A0A916JQB6_9FLAO</name>
<evidence type="ECO:0000313" key="2">
    <source>
        <dbReference type="Proteomes" id="UP000683507"/>
    </source>
</evidence>
<dbReference type="AlphaFoldDB" id="A0A916JQB6"/>